<accession>A0ABT3PR08</accession>
<dbReference type="Pfam" id="PF13432">
    <property type="entry name" value="TPR_16"/>
    <property type="match status" value="2"/>
</dbReference>
<proteinExistence type="predicted"/>
<keyword evidence="5" id="KW-1185">Reference proteome</keyword>
<gene>
    <name evidence="4" type="ORF">J6I44_15635</name>
</gene>
<dbReference type="InterPro" id="IPR050498">
    <property type="entry name" value="Ycf3"/>
</dbReference>
<evidence type="ECO:0000313" key="5">
    <source>
        <dbReference type="Proteomes" id="UP001207918"/>
    </source>
</evidence>
<dbReference type="SUPFAM" id="SSF48452">
    <property type="entry name" value="TPR-like"/>
    <property type="match status" value="1"/>
</dbReference>
<protein>
    <submittedName>
        <fullName evidence="4">Tetratricopeptide repeat protein</fullName>
    </submittedName>
</protein>
<dbReference type="RefSeq" id="WP_265767085.1">
    <property type="nucleotide sequence ID" value="NZ_JAGGJA010000011.1"/>
</dbReference>
<dbReference type="SMART" id="SM00028">
    <property type="entry name" value="TPR"/>
    <property type="match status" value="5"/>
</dbReference>
<dbReference type="Gene3D" id="1.25.40.10">
    <property type="entry name" value="Tetratricopeptide repeat domain"/>
    <property type="match status" value="2"/>
</dbReference>
<keyword evidence="2 3" id="KW-0802">TPR repeat</keyword>
<evidence type="ECO:0000256" key="3">
    <source>
        <dbReference type="PROSITE-ProRule" id="PRU00339"/>
    </source>
</evidence>
<sequence>MGQRTERFFERGKNFFEAGNNEQALRLFNQVLNREPGHKGALKHKALLFTASEEPQKTEQFLDIALTQQPEDDELQQIAGAFYISINEFEQAEDYLKQSVQFNDRNALAHYGLGLICVRHYSDHSRAIKHFDKAIAHDAEFSEALFNRACSSMIVGATEKAKRDFQTAKKLNHPEAEEMLNNYFDS</sequence>
<evidence type="ECO:0000256" key="1">
    <source>
        <dbReference type="ARBA" id="ARBA00022737"/>
    </source>
</evidence>
<dbReference type="PANTHER" id="PTHR44858">
    <property type="entry name" value="TETRATRICOPEPTIDE REPEAT PROTEIN 6"/>
    <property type="match status" value="1"/>
</dbReference>
<dbReference type="InterPro" id="IPR011990">
    <property type="entry name" value="TPR-like_helical_dom_sf"/>
</dbReference>
<name>A0ABT3PR08_9BACT</name>
<reference evidence="4 5" key="1">
    <citation type="submission" date="2021-03" db="EMBL/GenBank/DDBJ databases">
        <title>Aliifodinibius sp. nov., a new bacterium isolated from saline soil.</title>
        <authorList>
            <person name="Galisteo C."/>
            <person name="De La Haba R."/>
            <person name="Sanchez-Porro C."/>
            <person name="Ventosa A."/>
        </authorList>
    </citation>
    <scope>NUCLEOTIDE SEQUENCE [LARGE SCALE GENOMIC DNA]</scope>
    <source>
        <strain evidence="4 5">1BSP15-2V2</strain>
    </source>
</reference>
<comment type="caution">
    <text evidence="4">The sequence shown here is derived from an EMBL/GenBank/DDBJ whole genome shotgun (WGS) entry which is preliminary data.</text>
</comment>
<evidence type="ECO:0000256" key="2">
    <source>
        <dbReference type="ARBA" id="ARBA00022803"/>
    </source>
</evidence>
<dbReference type="PROSITE" id="PS50005">
    <property type="entry name" value="TPR"/>
    <property type="match status" value="2"/>
</dbReference>
<dbReference type="Proteomes" id="UP001207918">
    <property type="component" value="Unassembled WGS sequence"/>
</dbReference>
<dbReference type="PANTHER" id="PTHR44858:SF1">
    <property type="entry name" value="UDP-N-ACETYLGLUCOSAMINE--PEPTIDE N-ACETYLGLUCOSAMINYLTRANSFERASE SPINDLY-RELATED"/>
    <property type="match status" value="1"/>
</dbReference>
<dbReference type="InterPro" id="IPR019734">
    <property type="entry name" value="TPR_rpt"/>
</dbReference>
<feature type="repeat" description="TPR" evidence="3">
    <location>
        <begin position="5"/>
        <end position="38"/>
    </location>
</feature>
<organism evidence="4 5">
    <name type="scientific">Fodinibius salsisoli</name>
    <dbReference type="NCBI Taxonomy" id="2820877"/>
    <lineage>
        <taxon>Bacteria</taxon>
        <taxon>Pseudomonadati</taxon>
        <taxon>Balneolota</taxon>
        <taxon>Balneolia</taxon>
        <taxon>Balneolales</taxon>
        <taxon>Balneolaceae</taxon>
        <taxon>Fodinibius</taxon>
    </lineage>
</organism>
<feature type="repeat" description="TPR" evidence="3">
    <location>
        <begin position="73"/>
        <end position="106"/>
    </location>
</feature>
<evidence type="ECO:0000313" key="4">
    <source>
        <dbReference type="EMBL" id="MCW9708298.1"/>
    </source>
</evidence>
<dbReference type="EMBL" id="JAGGJA010000011">
    <property type="protein sequence ID" value="MCW9708298.1"/>
    <property type="molecule type" value="Genomic_DNA"/>
</dbReference>
<keyword evidence="1" id="KW-0677">Repeat</keyword>